<name>A0ABN2NHP7_9PSEU</name>
<gene>
    <name evidence="1" type="ORF">GCM10009836_54460</name>
</gene>
<keyword evidence="2" id="KW-1185">Reference proteome</keyword>
<accession>A0ABN2NHP7</accession>
<protein>
    <submittedName>
        <fullName evidence="1">Uncharacterized protein</fullName>
    </submittedName>
</protein>
<reference evidence="1 2" key="1">
    <citation type="journal article" date="2019" name="Int. J. Syst. Evol. Microbiol.">
        <title>The Global Catalogue of Microorganisms (GCM) 10K type strain sequencing project: providing services to taxonomists for standard genome sequencing and annotation.</title>
        <authorList>
            <consortium name="The Broad Institute Genomics Platform"/>
            <consortium name="The Broad Institute Genome Sequencing Center for Infectious Disease"/>
            <person name="Wu L."/>
            <person name="Ma J."/>
        </authorList>
    </citation>
    <scope>NUCLEOTIDE SEQUENCE [LARGE SCALE GENOMIC DNA]</scope>
    <source>
        <strain evidence="1 2">JCM 16009</strain>
    </source>
</reference>
<dbReference type="RefSeq" id="WP_344423081.1">
    <property type="nucleotide sequence ID" value="NZ_BAAAQK010000022.1"/>
</dbReference>
<organism evidence="1 2">
    <name type="scientific">Pseudonocardia ailaonensis</name>
    <dbReference type="NCBI Taxonomy" id="367279"/>
    <lineage>
        <taxon>Bacteria</taxon>
        <taxon>Bacillati</taxon>
        <taxon>Actinomycetota</taxon>
        <taxon>Actinomycetes</taxon>
        <taxon>Pseudonocardiales</taxon>
        <taxon>Pseudonocardiaceae</taxon>
        <taxon>Pseudonocardia</taxon>
    </lineage>
</organism>
<dbReference type="Proteomes" id="UP001500449">
    <property type="component" value="Unassembled WGS sequence"/>
</dbReference>
<comment type="caution">
    <text evidence="1">The sequence shown here is derived from an EMBL/GenBank/DDBJ whole genome shotgun (WGS) entry which is preliminary data.</text>
</comment>
<dbReference type="EMBL" id="BAAAQK010000022">
    <property type="protein sequence ID" value="GAA1867158.1"/>
    <property type="molecule type" value="Genomic_DNA"/>
</dbReference>
<evidence type="ECO:0000313" key="2">
    <source>
        <dbReference type="Proteomes" id="UP001500449"/>
    </source>
</evidence>
<proteinExistence type="predicted"/>
<evidence type="ECO:0000313" key="1">
    <source>
        <dbReference type="EMBL" id="GAA1867158.1"/>
    </source>
</evidence>
<sequence length="68" mass="6930">MDDDDSSLHETPAEFMNAVATLTGRCDGQSVIRGAQGYAVGCSCGWRATAATGVEGLRAAVAHTGDEA</sequence>